<dbReference type="Pfam" id="PF08401">
    <property type="entry name" value="ArdcN"/>
    <property type="match status" value="1"/>
</dbReference>
<dbReference type="AlphaFoldDB" id="A0A1I7GKN1"/>
<evidence type="ECO:0000313" key="3">
    <source>
        <dbReference type="Proteomes" id="UP000199138"/>
    </source>
</evidence>
<organism evidence="2 3">
    <name type="scientific">Pustulibacterium marinum</name>
    <dbReference type="NCBI Taxonomy" id="1224947"/>
    <lineage>
        <taxon>Bacteria</taxon>
        <taxon>Pseudomonadati</taxon>
        <taxon>Bacteroidota</taxon>
        <taxon>Flavobacteriia</taxon>
        <taxon>Flavobacteriales</taxon>
        <taxon>Flavobacteriaceae</taxon>
        <taxon>Pustulibacterium</taxon>
    </lineage>
</organism>
<dbReference type="InterPro" id="IPR013610">
    <property type="entry name" value="ArdC_N"/>
</dbReference>
<accession>A0A1I7GKN1</accession>
<evidence type="ECO:0000313" key="2">
    <source>
        <dbReference type="EMBL" id="SFU49052.1"/>
    </source>
</evidence>
<gene>
    <name evidence="2" type="ORF">SAMN05216480_10539</name>
</gene>
<dbReference type="GO" id="GO:0003697">
    <property type="term" value="F:single-stranded DNA binding"/>
    <property type="evidence" value="ECO:0007669"/>
    <property type="project" value="InterPro"/>
</dbReference>
<dbReference type="OrthoDB" id="840433at2"/>
<dbReference type="STRING" id="1224947.SAMN05216480_10539"/>
<dbReference type="RefSeq" id="WP_093024714.1">
    <property type="nucleotide sequence ID" value="NZ_FPBK01000005.1"/>
</dbReference>
<reference evidence="2 3" key="1">
    <citation type="submission" date="2016-10" db="EMBL/GenBank/DDBJ databases">
        <authorList>
            <person name="de Groot N.N."/>
        </authorList>
    </citation>
    <scope>NUCLEOTIDE SEQUENCE [LARGE SCALE GENOMIC DNA]</scope>
    <source>
        <strain evidence="2 3">CGMCC 1.12333</strain>
    </source>
</reference>
<protein>
    <recommendedName>
        <fullName evidence="1">N-terminal domain-containing protein</fullName>
    </recommendedName>
</protein>
<evidence type="ECO:0000259" key="1">
    <source>
        <dbReference type="Pfam" id="PF08401"/>
    </source>
</evidence>
<name>A0A1I7GKN1_9FLAO</name>
<feature type="domain" description="N-terminal" evidence="1">
    <location>
        <begin position="33"/>
        <end position="103"/>
    </location>
</feature>
<dbReference type="EMBL" id="FPBK01000005">
    <property type="protein sequence ID" value="SFU49052.1"/>
    <property type="molecule type" value="Genomic_DNA"/>
</dbReference>
<proteinExistence type="predicted"/>
<dbReference type="Proteomes" id="UP000199138">
    <property type="component" value="Unassembled WGS sequence"/>
</dbReference>
<sequence>MTTENTIQKLTIQEKRQKLQALSKTAEKIQEITPERTINEIVIEQFYKDEQNTEFHTFQEWRKMGYSVKKGSSAFVVWGKPREIKSKEEQEQANNDEKRKDKFFPISHIFSNAQVEPIEKKENE</sequence>
<keyword evidence="3" id="KW-1185">Reference proteome</keyword>